<dbReference type="Pfam" id="PF01527">
    <property type="entry name" value="HTH_Tnp_1"/>
    <property type="match status" value="1"/>
</dbReference>
<dbReference type="eggNOG" id="COG2963">
    <property type="taxonomic scope" value="Bacteria"/>
</dbReference>
<protein>
    <submittedName>
        <fullName evidence="2">Transposase</fullName>
    </submittedName>
</protein>
<gene>
    <name evidence="2" type="primary">tnpF18</name>
    <name evidence="2" type="ORF">ebA6746</name>
</gene>
<dbReference type="HOGENOM" id="CLU_2191521_0_0_4"/>
<accession>Q5NY81</accession>
<sequence>MERMPRGVYPQEFREQAVELAQTEGLSMREAARRLSMPLGSRKNWVNAARAGKLASTASSDSARSSDCAASKSASSRRRRIRSTIYRRRGTSSIANLTASARNSGVCC</sequence>
<organism evidence="2 3">
    <name type="scientific">Aromatoleum aromaticum (strain DSM 19018 / LMG 30748 / EbN1)</name>
    <name type="common">Azoarcus sp. (strain EbN1)</name>
    <dbReference type="NCBI Taxonomy" id="76114"/>
    <lineage>
        <taxon>Bacteria</taxon>
        <taxon>Pseudomonadati</taxon>
        <taxon>Pseudomonadota</taxon>
        <taxon>Betaproteobacteria</taxon>
        <taxon>Rhodocyclales</taxon>
        <taxon>Rhodocyclaceae</taxon>
        <taxon>Aromatoleum</taxon>
    </lineage>
</organism>
<dbReference type="SUPFAM" id="SSF46689">
    <property type="entry name" value="Homeodomain-like"/>
    <property type="match status" value="1"/>
</dbReference>
<feature type="compositionally biased region" description="Low complexity" evidence="1">
    <location>
        <begin position="55"/>
        <end position="74"/>
    </location>
</feature>
<dbReference type="Proteomes" id="UP000006552">
    <property type="component" value="Chromosome"/>
</dbReference>
<dbReference type="KEGG" id="eba:ebA6746"/>
<dbReference type="InterPro" id="IPR002514">
    <property type="entry name" value="Transposase_8"/>
</dbReference>
<feature type="region of interest" description="Disordered" evidence="1">
    <location>
        <begin position="55"/>
        <end position="85"/>
    </location>
</feature>
<dbReference type="Gene3D" id="1.10.10.60">
    <property type="entry name" value="Homeodomain-like"/>
    <property type="match status" value="1"/>
</dbReference>
<dbReference type="AlphaFoldDB" id="Q5NY81"/>
<evidence type="ECO:0000256" key="1">
    <source>
        <dbReference type="SAM" id="MobiDB-lite"/>
    </source>
</evidence>
<evidence type="ECO:0000313" key="2">
    <source>
        <dbReference type="EMBL" id="CAI09983.1"/>
    </source>
</evidence>
<evidence type="ECO:0000313" key="3">
    <source>
        <dbReference type="Proteomes" id="UP000006552"/>
    </source>
</evidence>
<dbReference type="GO" id="GO:0004803">
    <property type="term" value="F:transposase activity"/>
    <property type="evidence" value="ECO:0007669"/>
    <property type="project" value="InterPro"/>
</dbReference>
<reference evidence="2 3" key="1">
    <citation type="journal article" date="2005" name="Arch. Microbiol.">
        <title>The genome sequence of an anaerobic aromatic-degrading denitrifying bacterium, strain EbN1.</title>
        <authorList>
            <person name="Rabus R."/>
            <person name="Kube M."/>
            <person name="Heider J."/>
            <person name="Beck A."/>
            <person name="Heitmann K."/>
            <person name="Widdel F."/>
            <person name="Reinhardt R."/>
        </authorList>
    </citation>
    <scope>NUCLEOTIDE SEQUENCE [LARGE SCALE GENOMIC DNA]</scope>
    <source>
        <strain evidence="2 3">EbN1</strain>
    </source>
</reference>
<name>Q5NY81_AROAE</name>
<dbReference type="GO" id="GO:0006313">
    <property type="term" value="P:DNA transposition"/>
    <property type="evidence" value="ECO:0007669"/>
    <property type="project" value="InterPro"/>
</dbReference>
<dbReference type="EMBL" id="CR555306">
    <property type="protein sequence ID" value="CAI09983.1"/>
    <property type="molecule type" value="Genomic_DNA"/>
</dbReference>
<dbReference type="InterPro" id="IPR009057">
    <property type="entry name" value="Homeodomain-like_sf"/>
</dbReference>
<feature type="compositionally biased region" description="Basic residues" evidence="1">
    <location>
        <begin position="75"/>
        <end position="85"/>
    </location>
</feature>
<dbReference type="GO" id="GO:0003677">
    <property type="term" value="F:DNA binding"/>
    <property type="evidence" value="ECO:0007669"/>
    <property type="project" value="InterPro"/>
</dbReference>
<proteinExistence type="predicted"/>
<keyword evidence="3" id="KW-1185">Reference proteome</keyword>